<feature type="region of interest" description="Disordered" evidence="1">
    <location>
        <begin position="1"/>
        <end position="30"/>
    </location>
</feature>
<organism evidence="2 3">
    <name type="scientific">Datura stramonium</name>
    <name type="common">Jimsonweed</name>
    <name type="synonym">Common thornapple</name>
    <dbReference type="NCBI Taxonomy" id="4076"/>
    <lineage>
        <taxon>Eukaryota</taxon>
        <taxon>Viridiplantae</taxon>
        <taxon>Streptophyta</taxon>
        <taxon>Embryophyta</taxon>
        <taxon>Tracheophyta</taxon>
        <taxon>Spermatophyta</taxon>
        <taxon>Magnoliopsida</taxon>
        <taxon>eudicotyledons</taxon>
        <taxon>Gunneridae</taxon>
        <taxon>Pentapetalae</taxon>
        <taxon>asterids</taxon>
        <taxon>lamiids</taxon>
        <taxon>Solanales</taxon>
        <taxon>Solanaceae</taxon>
        <taxon>Solanoideae</taxon>
        <taxon>Datureae</taxon>
        <taxon>Datura</taxon>
    </lineage>
</organism>
<comment type="caution">
    <text evidence="2">The sequence shown here is derived from an EMBL/GenBank/DDBJ whole genome shotgun (WGS) entry which is preliminary data.</text>
</comment>
<sequence>MNFSPIIDVGANSNDSHDDDFEDSDYTPEEDDILFSKNVDLSAESFGINIHGKKKKNDGKQDYVIDDMQRRMQNKEGDSDCVDSNDTKSLNSDCDSKNKDL</sequence>
<evidence type="ECO:0000313" key="3">
    <source>
        <dbReference type="Proteomes" id="UP000823775"/>
    </source>
</evidence>
<feature type="compositionally biased region" description="Polar residues" evidence="1">
    <location>
        <begin position="82"/>
        <end position="93"/>
    </location>
</feature>
<protein>
    <submittedName>
        <fullName evidence="2">Uncharacterized protein</fullName>
    </submittedName>
</protein>
<name>A0ABS8UK96_DATST</name>
<reference evidence="2 3" key="1">
    <citation type="journal article" date="2021" name="BMC Genomics">
        <title>Datura genome reveals duplications of psychoactive alkaloid biosynthetic genes and high mutation rate following tissue culture.</title>
        <authorList>
            <person name="Rajewski A."/>
            <person name="Carter-House D."/>
            <person name="Stajich J."/>
            <person name="Litt A."/>
        </authorList>
    </citation>
    <scope>NUCLEOTIDE SEQUENCE [LARGE SCALE GENOMIC DNA]</scope>
    <source>
        <strain evidence="2">AR-01</strain>
    </source>
</reference>
<gene>
    <name evidence="2" type="ORF">HAX54_015911</name>
</gene>
<feature type="compositionally biased region" description="Acidic residues" evidence="1">
    <location>
        <begin position="17"/>
        <end position="30"/>
    </location>
</feature>
<proteinExistence type="predicted"/>
<accession>A0ABS8UK96</accession>
<dbReference type="Proteomes" id="UP000823775">
    <property type="component" value="Unassembled WGS sequence"/>
</dbReference>
<evidence type="ECO:0000256" key="1">
    <source>
        <dbReference type="SAM" id="MobiDB-lite"/>
    </source>
</evidence>
<dbReference type="EMBL" id="JACEIK010002022">
    <property type="protein sequence ID" value="MCD9558512.1"/>
    <property type="molecule type" value="Genomic_DNA"/>
</dbReference>
<keyword evidence="3" id="KW-1185">Reference proteome</keyword>
<evidence type="ECO:0000313" key="2">
    <source>
        <dbReference type="EMBL" id="MCD9558512.1"/>
    </source>
</evidence>
<feature type="region of interest" description="Disordered" evidence="1">
    <location>
        <begin position="71"/>
        <end position="101"/>
    </location>
</feature>